<feature type="region of interest" description="Disordered" evidence="1">
    <location>
        <begin position="17"/>
        <end position="39"/>
    </location>
</feature>
<organism evidence="2 3">
    <name type="scientific">Bacteroides gallinaceum</name>
    <dbReference type="NCBI Taxonomy" id="1462571"/>
    <lineage>
        <taxon>Bacteria</taxon>
        <taxon>Pseudomonadati</taxon>
        <taxon>Bacteroidota</taxon>
        <taxon>Bacteroidia</taxon>
        <taxon>Bacteroidales</taxon>
        <taxon>Bacteroidaceae</taxon>
        <taxon>Bacteroides</taxon>
    </lineage>
</organism>
<dbReference type="EMBL" id="JAUEII010000059">
    <property type="protein sequence ID" value="MDN0050969.1"/>
    <property type="molecule type" value="Genomic_DNA"/>
</dbReference>
<sequence length="73" mass="8928">MIWDEFLRHFRFCDEEDSGLSDEEQERKGPKNRPKHTRKTGYIKLRKTFWRNSKQLLNLSCADFVEFQNSLLY</sequence>
<evidence type="ECO:0000256" key="1">
    <source>
        <dbReference type="SAM" id="MobiDB-lite"/>
    </source>
</evidence>
<reference evidence="2" key="2">
    <citation type="submission" date="2024-05" db="EMBL/GenBank/DDBJ databases">
        <title>Identification and characterization of horizontal gene transfer across gut microbiota members of farm animals based on homology search.</title>
        <authorList>
            <person name="Schwarzerova J."/>
            <person name="Nykrynova M."/>
            <person name="Jureckova K."/>
            <person name="Cejkova D."/>
            <person name="Rychlik I."/>
        </authorList>
    </citation>
    <scope>NUCLEOTIDE SEQUENCE</scope>
    <source>
        <strain evidence="2">84_SSukc20</strain>
    </source>
</reference>
<gene>
    <name evidence="2" type="ORF">QVO10_16615</name>
</gene>
<dbReference type="Proteomes" id="UP001167871">
    <property type="component" value="Unassembled WGS sequence"/>
</dbReference>
<evidence type="ECO:0000313" key="3">
    <source>
        <dbReference type="Proteomes" id="UP001167871"/>
    </source>
</evidence>
<reference evidence="2" key="1">
    <citation type="submission" date="2023-06" db="EMBL/GenBank/DDBJ databases">
        <authorList>
            <person name="Zeman M."/>
            <person name="Kubasova T."/>
            <person name="Jahodarova E."/>
            <person name="Nykrynova M."/>
            <person name="Rychlik I."/>
        </authorList>
    </citation>
    <scope>NUCLEOTIDE SEQUENCE</scope>
    <source>
        <strain evidence="2">84_SSukc20</strain>
    </source>
</reference>
<accession>A0ABT7XA89</accession>
<comment type="caution">
    <text evidence="2">The sequence shown here is derived from an EMBL/GenBank/DDBJ whole genome shotgun (WGS) entry which is preliminary data.</text>
</comment>
<protein>
    <recommendedName>
        <fullName evidence="4">Transposase</fullName>
    </recommendedName>
</protein>
<name>A0ABT7XA89_9BACE</name>
<proteinExistence type="predicted"/>
<feature type="compositionally biased region" description="Basic residues" evidence="1">
    <location>
        <begin position="30"/>
        <end position="39"/>
    </location>
</feature>
<dbReference type="RefSeq" id="WP_225226370.1">
    <property type="nucleotide sequence ID" value="NZ_JAUEII010000059.1"/>
</dbReference>
<evidence type="ECO:0008006" key="4">
    <source>
        <dbReference type="Google" id="ProtNLM"/>
    </source>
</evidence>
<evidence type="ECO:0000313" key="2">
    <source>
        <dbReference type="EMBL" id="MDN0050969.1"/>
    </source>
</evidence>
<keyword evidence="3" id="KW-1185">Reference proteome</keyword>